<dbReference type="AlphaFoldDB" id="J9GE23"/>
<proteinExistence type="predicted"/>
<organism evidence="1">
    <name type="scientific">gut metagenome</name>
    <dbReference type="NCBI Taxonomy" id="749906"/>
    <lineage>
        <taxon>unclassified sequences</taxon>
        <taxon>metagenomes</taxon>
        <taxon>organismal metagenomes</taxon>
    </lineage>
</organism>
<gene>
    <name evidence="1" type="ORF">EVA_14279</name>
</gene>
<sequence length="50" mass="5363">MLQKSGFPELCNTPFLFRAAARHPRGAENRKAPSAAYYGTIGALLTGTPL</sequence>
<accession>J9GE23</accession>
<comment type="caution">
    <text evidence="1">The sequence shown here is derived from an EMBL/GenBank/DDBJ whole genome shotgun (WGS) entry which is preliminary data.</text>
</comment>
<reference evidence="1" key="1">
    <citation type="journal article" date="2012" name="PLoS ONE">
        <title>Gene sets for utilization of primary and secondary nutrition supplies in the distal gut of endangered iberian lynx.</title>
        <authorList>
            <person name="Alcaide M."/>
            <person name="Messina E."/>
            <person name="Richter M."/>
            <person name="Bargiela R."/>
            <person name="Peplies J."/>
            <person name="Huws S.A."/>
            <person name="Newbold C.J."/>
            <person name="Golyshin P.N."/>
            <person name="Simon M.A."/>
            <person name="Lopez G."/>
            <person name="Yakimov M.M."/>
            <person name="Ferrer M."/>
        </authorList>
    </citation>
    <scope>NUCLEOTIDE SEQUENCE</scope>
</reference>
<dbReference type="EMBL" id="AMCI01004675">
    <property type="protein sequence ID" value="EJW97614.1"/>
    <property type="molecule type" value="Genomic_DNA"/>
</dbReference>
<protein>
    <submittedName>
        <fullName evidence="1">Uncharacterized protein</fullName>
    </submittedName>
</protein>
<name>J9GE23_9ZZZZ</name>
<evidence type="ECO:0000313" key="1">
    <source>
        <dbReference type="EMBL" id="EJW97614.1"/>
    </source>
</evidence>